<feature type="region of interest" description="Disordered" evidence="1">
    <location>
        <begin position="139"/>
        <end position="202"/>
    </location>
</feature>
<dbReference type="EMBL" id="CAJEWN010000081">
    <property type="protein sequence ID" value="CAD2160725.1"/>
    <property type="molecule type" value="Genomic_DNA"/>
</dbReference>
<evidence type="ECO:0000313" key="4">
    <source>
        <dbReference type="Proteomes" id="UP000580250"/>
    </source>
</evidence>
<gene>
    <name evidence="3" type="ORF">MENT_LOCUS14423</name>
</gene>
<organism evidence="3 4">
    <name type="scientific">Meloidogyne enterolobii</name>
    <name type="common">Root-knot nematode worm</name>
    <name type="synonym">Meloidogyne mayaguensis</name>
    <dbReference type="NCBI Taxonomy" id="390850"/>
    <lineage>
        <taxon>Eukaryota</taxon>
        <taxon>Metazoa</taxon>
        <taxon>Ecdysozoa</taxon>
        <taxon>Nematoda</taxon>
        <taxon>Chromadorea</taxon>
        <taxon>Rhabditida</taxon>
        <taxon>Tylenchina</taxon>
        <taxon>Tylenchomorpha</taxon>
        <taxon>Tylenchoidea</taxon>
        <taxon>Meloidogynidae</taxon>
        <taxon>Meloidogyninae</taxon>
        <taxon>Meloidogyne</taxon>
    </lineage>
</organism>
<keyword evidence="2" id="KW-0732">Signal</keyword>
<accession>A0A6V7UNR8</accession>
<comment type="caution">
    <text evidence="3">The sequence shown here is derived from an EMBL/GenBank/DDBJ whole genome shotgun (WGS) entry which is preliminary data.</text>
</comment>
<feature type="compositionally biased region" description="Polar residues" evidence="1">
    <location>
        <begin position="91"/>
        <end position="110"/>
    </location>
</feature>
<dbReference type="Proteomes" id="UP000580250">
    <property type="component" value="Unassembled WGS sequence"/>
</dbReference>
<feature type="region of interest" description="Disordered" evidence="1">
    <location>
        <begin position="80"/>
        <end position="110"/>
    </location>
</feature>
<sequence>MLLRNLIFIFWLKFASCGHGSAGPGGAGYGNYGYMDANGYWVEGGVPSGQDYPSNVVGNTDWNQGYTQHHDNFHHLVGHNPIQGHAPSANADGSTDWNQDEGNSNHNFDGFTQQFGNLNLHGYDPSYVYGNQDEHHIPIQTYGHSRTGGGRKKHSGGASSSSSHGRRIRKNNTPPEGLGNTEEGDEEVQEEERQHMPLSIDPNESKQYRVEIYLKRFDGGTVLLLEPWGDQEKYSTINIEKVLSTLGIADVEYQPVEDIENHIKDAELYGKAKFLERSSKLRANAHRVITTKNLANRIADFYNDSGRVSNWMVHGKDYENEIFEPLFDGHIMVVLHDPGEEGRERFRSRCLS</sequence>
<name>A0A6V7UNR8_MELEN</name>
<evidence type="ECO:0000256" key="2">
    <source>
        <dbReference type="SAM" id="SignalP"/>
    </source>
</evidence>
<evidence type="ECO:0000256" key="1">
    <source>
        <dbReference type="SAM" id="MobiDB-lite"/>
    </source>
</evidence>
<reference evidence="3 4" key="1">
    <citation type="submission" date="2020-08" db="EMBL/GenBank/DDBJ databases">
        <authorList>
            <person name="Koutsovoulos G."/>
            <person name="Danchin GJ E."/>
        </authorList>
    </citation>
    <scope>NUCLEOTIDE SEQUENCE [LARGE SCALE GENOMIC DNA]</scope>
</reference>
<protein>
    <submittedName>
        <fullName evidence="3">Uncharacterized protein</fullName>
    </submittedName>
</protein>
<dbReference type="AlphaFoldDB" id="A0A6V7UNR8"/>
<feature type="chain" id="PRO_5028480485" evidence="2">
    <location>
        <begin position="18"/>
        <end position="352"/>
    </location>
</feature>
<proteinExistence type="predicted"/>
<feature type="signal peptide" evidence="2">
    <location>
        <begin position="1"/>
        <end position="17"/>
    </location>
</feature>
<evidence type="ECO:0000313" key="3">
    <source>
        <dbReference type="EMBL" id="CAD2160725.1"/>
    </source>
</evidence>